<dbReference type="Proteomes" id="UP000272528">
    <property type="component" value="Chromosome"/>
</dbReference>
<dbReference type="EMBL" id="CP034437">
    <property type="protein sequence ID" value="AZN42951.1"/>
    <property type="molecule type" value="Genomic_DNA"/>
</dbReference>
<evidence type="ECO:0000256" key="1">
    <source>
        <dbReference type="SAM" id="Phobius"/>
    </source>
</evidence>
<keyword evidence="1" id="KW-1133">Transmembrane helix</keyword>
<keyword evidence="1" id="KW-0472">Membrane</keyword>
<dbReference type="KEGG" id="palb:EJC50_27080"/>
<protein>
    <recommendedName>
        <fullName evidence="4">50S ribosomal protein L33</fullName>
    </recommendedName>
</protein>
<dbReference type="OrthoDB" id="2663988at2"/>
<proteinExistence type="predicted"/>
<reference evidence="3" key="1">
    <citation type="submission" date="2018-12" db="EMBL/GenBank/DDBJ databases">
        <title>Genome sequence of Peanibacillus sp.</title>
        <authorList>
            <person name="Subramani G."/>
            <person name="Srinivasan S."/>
            <person name="Kim M.K."/>
        </authorList>
    </citation>
    <scope>NUCLEOTIDE SEQUENCE [LARGE SCALE GENOMIC DNA]</scope>
    <source>
        <strain evidence="3">18JY67-1</strain>
    </source>
</reference>
<keyword evidence="1" id="KW-0812">Transmembrane</keyword>
<dbReference type="RefSeq" id="WP_126019088.1">
    <property type="nucleotide sequence ID" value="NZ_CP034437.1"/>
</dbReference>
<gene>
    <name evidence="2" type="ORF">EJC50_27080</name>
</gene>
<organism evidence="2 3">
    <name type="scientific">Paenibacillus albus</name>
    <dbReference type="NCBI Taxonomy" id="2495582"/>
    <lineage>
        <taxon>Bacteria</taxon>
        <taxon>Bacillati</taxon>
        <taxon>Bacillota</taxon>
        <taxon>Bacilli</taxon>
        <taxon>Bacillales</taxon>
        <taxon>Paenibacillaceae</taxon>
        <taxon>Paenibacillus</taxon>
    </lineage>
</organism>
<keyword evidence="3" id="KW-1185">Reference proteome</keyword>
<dbReference type="AlphaFoldDB" id="A0A3Q8X8M4"/>
<evidence type="ECO:0000313" key="2">
    <source>
        <dbReference type="EMBL" id="AZN42951.1"/>
    </source>
</evidence>
<evidence type="ECO:0000313" key="3">
    <source>
        <dbReference type="Proteomes" id="UP000272528"/>
    </source>
</evidence>
<sequence length="139" mass="14022">MQRQRQRVSQQQVQQLVGKTIYAVRKDGSVVTGKLVHAHNSKLLISPLDADKKAGTRAIIPLVLFDLLVIGLFAGGGWGGGWGGGCGGGCGCGGGYPGGGFPGGPGGFPGGYPGGIGGIGPGPGYDNQQFGGYNNTPFY</sequence>
<feature type="transmembrane region" description="Helical" evidence="1">
    <location>
        <begin position="58"/>
        <end position="78"/>
    </location>
</feature>
<evidence type="ECO:0008006" key="4">
    <source>
        <dbReference type="Google" id="ProtNLM"/>
    </source>
</evidence>
<name>A0A3Q8X8M4_9BACL</name>
<accession>A0A3Q8X8M4</accession>